<dbReference type="RefSeq" id="WP_261295224.1">
    <property type="nucleotide sequence ID" value="NZ_JANQBK010000014.1"/>
</dbReference>
<evidence type="ECO:0000313" key="2">
    <source>
        <dbReference type="EMBL" id="MFC3579254.1"/>
    </source>
</evidence>
<protein>
    <recommendedName>
        <fullName evidence="4">3D domain-containing protein</fullName>
    </recommendedName>
</protein>
<dbReference type="CDD" id="cd22785">
    <property type="entry name" value="DPBB_MltA-like"/>
    <property type="match status" value="1"/>
</dbReference>
<evidence type="ECO:0000256" key="1">
    <source>
        <dbReference type="SAM" id="SignalP"/>
    </source>
</evidence>
<dbReference type="Gene3D" id="2.40.40.10">
    <property type="entry name" value="RlpA-like domain"/>
    <property type="match status" value="1"/>
</dbReference>
<proteinExistence type="predicted"/>
<dbReference type="EMBL" id="JBHRXP010000001">
    <property type="protein sequence ID" value="MFC3579254.1"/>
    <property type="molecule type" value="Genomic_DNA"/>
</dbReference>
<name>A0ABV7SQK0_9SPHN</name>
<organism evidence="2 3">
    <name type="scientific">Sphingomonas hylomeconis</name>
    <dbReference type="NCBI Taxonomy" id="1395958"/>
    <lineage>
        <taxon>Bacteria</taxon>
        <taxon>Pseudomonadati</taxon>
        <taxon>Pseudomonadota</taxon>
        <taxon>Alphaproteobacteria</taxon>
        <taxon>Sphingomonadales</taxon>
        <taxon>Sphingomonadaceae</taxon>
        <taxon>Sphingomonas</taxon>
    </lineage>
</organism>
<evidence type="ECO:0000313" key="3">
    <source>
        <dbReference type="Proteomes" id="UP001595713"/>
    </source>
</evidence>
<feature type="chain" id="PRO_5045061984" description="3D domain-containing protein" evidence="1">
    <location>
        <begin position="23"/>
        <end position="250"/>
    </location>
</feature>
<evidence type="ECO:0008006" key="4">
    <source>
        <dbReference type="Google" id="ProtNLM"/>
    </source>
</evidence>
<reference evidence="3" key="1">
    <citation type="journal article" date="2019" name="Int. J. Syst. Evol. Microbiol.">
        <title>The Global Catalogue of Microorganisms (GCM) 10K type strain sequencing project: providing services to taxonomists for standard genome sequencing and annotation.</title>
        <authorList>
            <consortium name="The Broad Institute Genomics Platform"/>
            <consortium name="The Broad Institute Genome Sequencing Center for Infectious Disease"/>
            <person name="Wu L."/>
            <person name="Ma J."/>
        </authorList>
    </citation>
    <scope>NUCLEOTIDE SEQUENCE [LARGE SCALE GENOMIC DNA]</scope>
    <source>
        <strain evidence="3">KCTC 42739</strain>
    </source>
</reference>
<dbReference type="Proteomes" id="UP001595713">
    <property type="component" value="Unassembled WGS sequence"/>
</dbReference>
<keyword evidence="1" id="KW-0732">Signal</keyword>
<dbReference type="InterPro" id="IPR036908">
    <property type="entry name" value="RlpA-like_sf"/>
</dbReference>
<dbReference type="SUPFAM" id="SSF50685">
    <property type="entry name" value="Barwin-like endoglucanases"/>
    <property type="match status" value="1"/>
</dbReference>
<accession>A0ABV7SQK0</accession>
<gene>
    <name evidence="2" type="ORF">ACFONA_03675</name>
</gene>
<feature type="signal peptide" evidence="1">
    <location>
        <begin position="1"/>
        <end position="22"/>
    </location>
</feature>
<keyword evidence="3" id="KW-1185">Reference proteome</keyword>
<comment type="caution">
    <text evidence="2">The sequence shown here is derived from an EMBL/GenBank/DDBJ whole genome shotgun (WGS) entry which is preliminary data.</text>
</comment>
<sequence length="250" mass="26638">MKAHTILIGILTLASSPSAALADDFNLPAPATGSMGPSEKLWSTHYYVSTADTVPNGVEMRARDGSKLGYRVSAERFCFGALQGTVRVRTGANSVVFNANGLTTDSGAKCNYKSLSPRVNARLSRQAFIAVPTGAPHGLGMGGYRLVPYRTIAVDKAHVGRAYFIPALRGLTIDSGVETTPDGMSFVHDGYVFGADVGGAIQYPHIDFFTGFSHLPPPPFVKSSPKSTFTAYRVTDPAIIAKLKKMHAIK</sequence>